<feature type="transmembrane region" description="Helical" evidence="1">
    <location>
        <begin position="131"/>
        <end position="150"/>
    </location>
</feature>
<dbReference type="AlphaFoldDB" id="A0A7W7YC70"/>
<protein>
    <submittedName>
        <fullName evidence="2">Putative membrane protein</fullName>
    </submittedName>
</protein>
<organism evidence="2 3">
    <name type="scientific">Prosthecobacter vanneervenii</name>
    <dbReference type="NCBI Taxonomy" id="48466"/>
    <lineage>
        <taxon>Bacteria</taxon>
        <taxon>Pseudomonadati</taxon>
        <taxon>Verrucomicrobiota</taxon>
        <taxon>Verrucomicrobiia</taxon>
        <taxon>Verrucomicrobiales</taxon>
        <taxon>Verrucomicrobiaceae</taxon>
        <taxon>Prosthecobacter</taxon>
    </lineage>
</organism>
<feature type="transmembrane region" description="Helical" evidence="1">
    <location>
        <begin position="60"/>
        <end position="79"/>
    </location>
</feature>
<comment type="caution">
    <text evidence="2">The sequence shown here is derived from an EMBL/GenBank/DDBJ whole genome shotgun (WGS) entry which is preliminary data.</text>
</comment>
<dbReference type="Pfam" id="PF07099">
    <property type="entry name" value="DUF1361"/>
    <property type="match status" value="1"/>
</dbReference>
<proteinExistence type="predicted"/>
<feature type="transmembrane region" description="Helical" evidence="1">
    <location>
        <begin position="33"/>
        <end position="53"/>
    </location>
</feature>
<dbReference type="EMBL" id="JACHIG010000006">
    <property type="protein sequence ID" value="MBB5033502.1"/>
    <property type="molecule type" value="Genomic_DNA"/>
</dbReference>
<sequence length="216" mass="24431">MSARVFLLNLCACLWCCFTLVLRIHLAGHHHYAFMVWNLFLAAIPLGLSLGLSRISRLSLALPVLALWLLFFPNAPYVLTDLIHLNEHPANVPKWLDLLMLLSFALVSLWLGFQSLHIVQHWFARKFSHATAWCVSVGSLGLSGFGVYLGRFDRWNSWDLLHRPASLLTRIASYVLHPLAHSRTWGFTLGFGTLLILAYLFWLSSAAAAPVNRKIE</sequence>
<keyword evidence="1" id="KW-0812">Transmembrane</keyword>
<reference evidence="2 3" key="1">
    <citation type="submission" date="2020-08" db="EMBL/GenBank/DDBJ databases">
        <title>Genomic Encyclopedia of Type Strains, Phase IV (KMG-IV): sequencing the most valuable type-strain genomes for metagenomic binning, comparative biology and taxonomic classification.</title>
        <authorList>
            <person name="Goeker M."/>
        </authorList>
    </citation>
    <scope>NUCLEOTIDE SEQUENCE [LARGE SCALE GENOMIC DNA]</scope>
    <source>
        <strain evidence="2 3">DSM 12252</strain>
    </source>
</reference>
<keyword evidence="1" id="KW-1133">Transmembrane helix</keyword>
<name>A0A7W7YC70_9BACT</name>
<feature type="transmembrane region" description="Helical" evidence="1">
    <location>
        <begin position="185"/>
        <end position="209"/>
    </location>
</feature>
<gene>
    <name evidence="2" type="ORF">HNQ65_003090</name>
</gene>
<keyword evidence="1" id="KW-0472">Membrane</keyword>
<dbReference type="Proteomes" id="UP000590740">
    <property type="component" value="Unassembled WGS sequence"/>
</dbReference>
<dbReference type="InterPro" id="IPR009793">
    <property type="entry name" value="DUF1361"/>
</dbReference>
<keyword evidence="3" id="KW-1185">Reference proteome</keyword>
<feature type="transmembrane region" description="Helical" evidence="1">
    <location>
        <begin position="99"/>
        <end position="119"/>
    </location>
</feature>
<accession>A0A7W7YC70</accession>
<evidence type="ECO:0000313" key="2">
    <source>
        <dbReference type="EMBL" id="MBB5033502.1"/>
    </source>
</evidence>
<evidence type="ECO:0000256" key="1">
    <source>
        <dbReference type="SAM" id="Phobius"/>
    </source>
</evidence>
<dbReference type="RefSeq" id="WP_184340425.1">
    <property type="nucleotide sequence ID" value="NZ_JACHIG010000006.1"/>
</dbReference>
<evidence type="ECO:0000313" key="3">
    <source>
        <dbReference type="Proteomes" id="UP000590740"/>
    </source>
</evidence>